<organism evidence="2 3">
    <name type="scientific">Galerina marginata (strain CBS 339.88)</name>
    <dbReference type="NCBI Taxonomy" id="685588"/>
    <lineage>
        <taxon>Eukaryota</taxon>
        <taxon>Fungi</taxon>
        <taxon>Dikarya</taxon>
        <taxon>Basidiomycota</taxon>
        <taxon>Agaricomycotina</taxon>
        <taxon>Agaricomycetes</taxon>
        <taxon>Agaricomycetidae</taxon>
        <taxon>Agaricales</taxon>
        <taxon>Agaricineae</taxon>
        <taxon>Strophariaceae</taxon>
        <taxon>Galerina</taxon>
    </lineage>
</organism>
<feature type="chain" id="PRO_5001649006" evidence="1">
    <location>
        <begin position="27"/>
        <end position="129"/>
    </location>
</feature>
<dbReference type="AlphaFoldDB" id="A0A067TAV6"/>
<reference evidence="3" key="1">
    <citation type="journal article" date="2014" name="Proc. Natl. Acad. Sci. U.S.A.">
        <title>Extensive sampling of basidiomycete genomes demonstrates inadequacy of the white-rot/brown-rot paradigm for wood decay fungi.</title>
        <authorList>
            <person name="Riley R."/>
            <person name="Salamov A.A."/>
            <person name="Brown D.W."/>
            <person name="Nagy L.G."/>
            <person name="Floudas D."/>
            <person name="Held B.W."/>
            <person name="Levasseur A."/>
            <person name="Lombard V."/>
            <person name="Morin E."/>
            <person name="Otillar R."/>
            <person name="Lindquist E.A."/>
            <person name="Sun H."/>
            <person name="LaButti K.M."/>
            <person name="Schmutz J."/>
            <person name="Jabbour D."/>
            <person name="Luo H."/>
            <person name="Baker S.E."/>
            <person name="Pisabarro A.G."/>
            <person name="Walton J.D."/>
            <person name="Blanchette R.A."/>
            <person name="Henrissat B."/>
            <person name="Martin F."/>
            <person name="Cullen D."/>
            <person name="Hibbett D.S."/>
            <person name="Grigoriev I.V."/>
        </authorList>
    </citation>
    <scope>NUCLEOTIDE SEQUENCE [LARGE SCALE GENOMIC DNA]</scope>
    <source>
        <strain evidence="3">CBS 339.88</strain>
    </source>
</reference>
<dbReference type="HOGENOM" id="CLU_1948973_0_0_1"/>
<dbReference type="Proteomes" id="UP000027222">
    <property type="component" value="Unassembled WGS sequence"/>
</dbReference>
<keyword evidence="3" id="KW-1185">Reference proteome</keyword>
<name>A0A067TAV6_GALM3</name>
<evidence type="ECO:0000313" key="3">
    <source>
        <dbReference type="Proteomes" id="UP000027222"/>
    </source>
</evidence>
<keyword evidence="1" id="KW-0732">Signal</keyword>
<accession>A0A067TAV6</accession>
<protein>
    <submittedName>
        <fullName evidence="2">Uncharacterized protein</fullName>
    </submittedName>
</protein>
<evidence type="ECO:0000313" key="2">
    <source>
        <dbReference type="EMBL" id="KDR79452.1"/>
    </source>
</evidence>
<proteinExistence type="predicted"/>
<gene>
    <name evidence="2" type="ORF">GALMADRAFT_277841</name>
</gene>
<sequence length="129" mass="14745">MPFSALLGSAPVSLIFTLILPSQSMSHYSSTTCDELSFTKKLTFQIVDVDFGATVLLGRDWQQICHKNKTRPAMMAMVKSSRALIPDEADHLSKLHGLLKDQTLGWKRNRIHRKINYDNLLLAWEKRYP</sequence>
<feature type="signal peptide" evidence="1">
    <location>
        <begin position="1"/>
        <end position="26"/>
    </location>
</feature>
<dbReference type="EMBL" id="KL142373">
    <property type="protein sequence ID" value="KDR79452.1"/>
    <property type="molecule type" value="Genomic_DNA"/>
</dbReference>
<evidence type="ECO:0000256" key="1">
    <source>
        <dbReference type="SAM" id="SignalP"/>
    </source>
</evidence>